<dbReference type="EMBL" id="JACGWU010000006">
    <property type="protein sequence ID" value="MBA8829665.1"/>
    <property type="molecule type" value="Genomic_DNA"/>
</dbReference>
<protein>
    <submittedName>
        <fullName evidence="5">Branched-chain amino acid transport system ATP-binding protein</fullName>
    </submittedName>
</protein>
<dbReference type="SUPFAM" id="SSF52540">
    <property type="entry name" value="P-loop containing nucleoside triphosphate hydrolases"/>
    <property type="match status" value="1"/>
</dbReference>
<evidence type="ECO:0000256" key="3">
    <source>
        <dbReference type="ARBA" id="ARBA00022840"/>
    </source>
</evidence>
<comment type="caution">
    <text evidence="5">The sequence shown here is derived from an EMBL/GenBank/DDBJ whole genome shotgun (WGS) entry which is preliminary data.</text>
</comment>
<dbReference type="SMART" id="SM00382">
    <property type="entry name" value="AAA"/>
    <property type="match status" value="1"/>
</dbReference>
<dbReference type="InterPro" id="IPR027417">
    <property type="entry name" value="P-loop_NTPase"/>
</dbReference>
<dbReference type="Pfam" id="PF00005">
    <property type="entry name" value="ABC_tran"/>
    <property type="match status" value="1"/>
</dbReference>
<keyword evidence="6" id="KW-1185">Reference proteome</keyword>
<dbReference type="GO" id="GO:0015188">
    <property type="term" value="F:L-isoleucine transmembrane transporter activity"/>
    <property type="evidence" value="ECO:0007669"/>
    <property type="project" value="TreeGrafter"/>
</dbReference>
<reference evidence="5 6" key="1">
    <citation type="submission" date="2020-07" db="EMBL/GenBank/DDBJ databases">
        <title>Sequencing the genomes of 1000 actinobacteria strains.</title>
        <authorList>
            <person name="Klenk H.-P."/>
        </authorList>
    </citation>
    <scope>NUCLEOTIDE SEQUENCE [LARGE SCALE GENOMIC DNA]</scope>
    <source>
        <strain evidence="5 6">DSM 23737</strain>
    </source>
</reference>
<dbReference type="Gene3D" id="3.40.50.300">
    <property type="entry name" value="P-loop containing nucleotide triphosphate hydrolases"/>
    <property type="match status" value="1"/>
</dbReference>
<evidence type="ECO:0000313" key="5">
    <source>
        <dbReference type="EMBL" id="MBA8829665.1"/>
    </source>
</evidence>
<proteinExistence type="predicted"/>
<dbReference type="AlphaFoldDB" id="A0A7W3PPN8"/>
<evidence type="ECO:0000259" key="4">
    <source>
        <dbReference type="PROSITE" id="PS50893"/>
    </source>
</evidence>
<keyword evidence="3 5" id="KW-0067">ATP-binding</keyword>
<accession>A0A7W3PPN8</accession>
<evidence type="ECO:0000256" key="2">
    <source>
        <dbReference type="ARBA" id="ARBA00022741"/>
    </source>
</evidence>
<dbReference type="GO" id="GO:1903806">
    <property type="term" value="P:L-isoleucine import across plasma membrane"/>
    <property type="evidence" value="ECO:0007669"/>
    <property type="project" value="TreeGrafter"/>
</dbReference>
<dbReference type="GO" id="GO:1903805">
    <property type="term" value="P:L-valine import across plasma membrane"/>
    <property type="evidence" value="ECO:0007669"/>
    <property type="project" value="TreeGrafter"/>
</dbReference>
<dbReference type="GO" id="GO:0015192">
    <property type="term" value="F:L-phenylalanine transmembrane transporter activity"/>
    <property type="evidence" value="ECO:0007669"/>
    <property type="project" value="TreeGrafter"/>
</dbReference>
<gene>
    <name evidence="5" type="ORF">FB555_001781</name>
</gene>
<dbReference type="GO" id="GO:0016887">
    <property type="term" value="F:ATP hydrolysis activity"/>
    <property type="evidence" value="ECO:0007669"/>
    <property type="project" value="InterPro"/>
</dbReference>
<dbReference type="PANTHER" id="PTHR45772:SF11">
    <property type="entry name" value="HIGH-AFFINITY BRANCHED-CHAIN AMINO ACID TRANSPORT ATP-BINDING PROTEIN LIVG"/>
    <property type="match status" value="1"/>
</dbReference>
<dbReference type="GO" id="GO:0042941">
    <property type="term" value="P:D-alanine transmembrane transport"/>
    <property type="evidence" value="ECO:0007669"/>
    <property type="project" value="TreeGrafter"/>
</dbReference>
<dbReference type="InterPro" id="IPR003593">
    <property type="entry name" value="AAA+_ATPase"/>
</dbReference>
<dbReference type="GO" id="GO:0005886">
    <property type="term" value="C:plasma membrane"/>
    <property type="evidence" value="ECO:0007669"/>
    <property type="project" value="TreeGrafter"/>
</dbReference>
<evidence type="ECO:0000313" key="6">
    <source>
        <dbReference type="Proteomes" id="UP000524237"/>
    </source>
</evidence>
<dbReference type="RefSeq" id="WP_182485092.1">
    <property type="nucleotide sequence ID" value="NZ_JACGWU010000006.1"/>
</dbReference>
<dbReference type="GO" id="GO:0015808">
    <property type="term" value="P:L-alanine transport"/>
    <property type="evidence" value="ECO:0007669"/>
    <property type="project" value="TreeGrafter"/>
</dbReference>
<dbReference type="GO" id="GO:0005304">
    <property type="term" value="F:L-valine transmembrane transporter activity"/>
    <property type="evidence" value="ECO:0007669"/>
    <property type="project" value="TreeGrafter"/>
</dbReference>
<dbReference type="PROSITE" id="PS50893">
    <property type="entry name" value="ABC_TRANSPORTER_2"/>
    <property type="match status" value="1"/>
</dbReference>
<name>A0A7W3PPN8_9MICO</name>
<evidence type="ECO:0000256" key="1">
    <source>
        <dbReference type="ARBA" id="ARBA00022448"/>
    </source>
</evidence>
<dbReference type="GO" id="GO:0005524">
    <property type="term" value="F:ATP binding"/>
    <property type="evidence" value="ECO:0007669"/>
    <property type="project" value="UniProtKB-KW"/>
</dbReference>
<feature type="domain" description="ABC transporter" evidence="4">
    <location>
        <begin position="23"/>
        <end position="256"/>
    </location>
</feature>
<sequence length="266" mass="28317">MTSSQASSTSVEELELPLSAGFLRAEGISRSFRGVKALAEVTLEIPRGRITGLIGPNGAGKSTLVNILSGYERPDIGSVAMNNVDITRQTAHQKSRSGVARTFQHGHLFRSLSVLENVQVSALANGSGRRQAQRTAVGILDRLDLLPWGGLSAGHLPHGVERRLGVARALATAPEYLLLDEPAAGLNDGEMENFRNTIHSISADLNIGVLLIDHNMRLIFAASDYIYVLAGGQNVLQGDPDVVRSDEKLATSYLGTIASTLAKPTS</sequence>
<keyword evidence="2" id="KW-0547">Nucleotide-binding</keyword>
<organism evidence="5 6">
    <name type="scientific">Alpinimonas psychrophila</name>
    <dbReference type="NCBI Taxonomy" id="748908"/>
    <lineage>
        <taxon>Bacteria</taxon>
        <taxon>Bacillati</taxon>
        <taxon>Actinomycetota</taxon>
        <taxon>Actinomycetes</taxon>
        <taxon>Micrococcales</taxon>
        <taxon>Microbacteriaceae</taxon>
        <taxon>Alpinimonas</taxon>
    </lineage>
</organism>
<dbReference type="Proteomes" id="UP000524237">
    <property type="component" value="Unassembled WGS sequence"/>
</dbReference>
<keyword evidence="1" id="KW-0813">Transport</keyword>
<dbReference type="InterPro" id="IPR051120">
    <property type="entry name" value="ABC_AA/LPS_Transport"/>
</dbReference>
<dbReference type="PANTHER" id="PTHR45772">
    <property type="entry name" value="CONSERVED COMPONENT OF ABC TRANSPORTER FOR NATURAL AMINO ACIDS-RELATED"/>
    <property type="match status" value="1"/>
</dbReference>
<dbReference type="InterPro" id="IPR003439">
    <property type="entry name" value="ABC_transporter-like_ATP-bd"/>
</dbReference>